<feature type="domain" description="Reverse transcriptase" evidence="1">
    <location>
        <begin position="363"/>
        <end position="610"/>
    </location>
</feature>
<dbReference type="InterPro" id="IPR044730">
    <property type="entry name" value="RNase_H-like_dom_plant"/>
</dbReference>
<name>A0A2Z6P356_TRISU</name>
<evidence type="ECO:0008006" key="5">
    <source>
        <dbReference type="Google" id="ProtNLM"/>
    </source>
</evidence>
<dbReference type="InterPro" id="IPR036691">
    <property type="entry name" value="Endo/exonu/phosph_ase_sf"/>
</dbReference>
<evidence type="ECO:0000259" key="2">
    <source>
        <dbReference type="PROSITE" id="PS50879"/>
    </source>
</evidence>
<dbReference type="Gene3D" id="3.30.420.10">
    <property type="entry name" value="Ribonuclease H-like superfamily/Ribonuclease H"/>
    <property type="match status" value="1"/>
</dbReference>
<keyword evidence="4" id="KW-1185">Reference proteome</keyword>
<dbReference type="PANTHER" id="PTHR33116:SF86">
    <property type="entry name" value="REVERSE TRANSCRIPTASE DOMAIN-CONTAINING PROTEIN"/>
    <property type="match status" value="1"/>
</dbReference>
<organism evidence="3 4">
    <name type="scientific">Trifolium subterraneum</name>
    <name type="common">Subterranean clover</name>
    <dbReference type="NCBI Taxonomy" id="3900"/>
    <lineage>
        <taxon>Eukaryota</taxon>
        <taxon>Viridiplantae</taxon>
        <taxon>Streptophyta</taxon>
        <taxon>Embryophyta</taxon>
        <taxon>Tracheophyta</taxon>
        <taxon>Spermatophyta</taxon>
        <taxon>Magnoliopsida</taxon>
        <taxon>eudicotyledons</taxon>
        <taxon>Gunneridae</taxon>
        <taxon>Pentapetalae</taxon>
        <taxon>rosids</taxon>
        <taxon>fabids</taxon>
        <taxon>Fabales</taxon>
        <taxon>Fabaceae</taxon>
        <taxon>Papilionoideae</taxon>
        <taxon>50 kb inversion clade</taxon>
        <taxon>NPAAA clade</taxon>
        <taxon>Hologalegina</taxon>
        <taxon>IRL clade</taxon>
        <taxon>Trifolieae</taxon>
        <taxon>Trifolium</taxon>
    </lineage>
</organism>
<dbReference type="CDD" id="cd06222">
    <property type="entry name" value="RNase_H_like"/>
    <property type="match status" value="1"/>
</dbReference>
<dbReference type="PROSITE" id="PS50878">
    <property type="entry name" value="RT_POL"/>
    <property type="match status" value="1"/>
</dbReference>
<sequence>MERVDVEAEIKGDDIYGDWLVVDRKRNKGRKSRPKTQQELANVQAEIFNTNIDNCGLIDLGSFSTKFTWQGHCRGGRIVHRRLDRSFCNLDWRLKFPEATVEHLVRRHSDHNPILLRCSNAMTCHEGRPFRFQAAWFTHSDYPQLVKNTWSRDRNNIIGCLQNVAQESITFNKEVFGNIFARKKEVEARLQGIQRALENIDSANLLRLQKELLTSYENILFQEEALWFQKSREQWVKLGSRNTSFFHAQCIIRRKRNKIHGIRLSSGEWCTDPEVMKTEALNFFKELFCTNQIVAREGNVNGMAVLDDDALQELARPISKKEVFDALMSMKSYKAPGPDGFQPIFFKLFWNDIGDDIWQFVQSAFANGRYDPKVCENLIVLLPKGDRQVTFKDFRPISLCNVTYKLISKVIVSRLRPFLDGIISPLQNSFIPEKAYDRVNWSFLKDTLVMFKFPPSVISLIMFGITSTSNTILWNGSKAEAFTPKRGLRQGDPLSPYLFVLCMERLGALISKHVADGSWSPMQITKDRTRISHLFFADDVLLFEKANVSQARIVNEVLERFCAMSGLKISLEKSKFCTSAGVSRRRREDIAVVTQIHAIDKFEKYLGFKMFYGKVRKQDFSNVYDRVSAKLASWKSRLLNKAGRVVLANSVLSSLPSYHMQINWLPQGMCDDLDRTVRRFIWKGTGDTGMHLVGWEKITQPRRFGGLGVRIARLQNVSLLGKLIWEISNSPGKLWVKLFIDKYTKGRHLFNVSVSGGSCIWNSLAKALHMLRDGFTFKIGDGNSRFWYYPWALKENLCSTVPFVAIQDTDLKINDVWCNGRWHLEKLYTSIPDEARNSILLLQPYIVNDIPDVWVWQNSSNGVYTTKDADVGKSHGCIIFIIMWFVWCSRNDAIFNNNKAIVHNLVAKVHSMLSFCIAAFKNTTSGSGGNSEQRLVVWPRPAEGTVCLNVHGSMLGSLQTAGFGGLIRNSFSAFLKGFYGTASQSSVLYAEIMAILHGLHLCWNNGYRSIVCYSDSLQAVSLIKDGVSHFHTFANEIHPIRQLLRRDWTIVIEHILREGNACADVLAKKGSSTNSPIVIVDSPPPELSNALSVDARGVVFVRE</sequence>
<dbReference type="PROSITE" id="PS50879">
    <property type="entry name" value="RNASE_H_1"/>
    <property type="match status" value="1"/>
</dbReference>
<reference evidence="4" key="1">
    <citation type="journal article" date="2017" name="Front. Plant Sci.">
        <title>Climate Clever Clovers: New Paradigm to Reduce the Environmental Footprint of Ruminants by Breeding Low Methanogenic Forages Utilizing Haplotype Variation.</title>
        <authorList>
            <person name="Kaur P."/>
            <person name="Appels R."/>
            <person name="Bayer P.E."/>
            <person name="Keeble-Gagnere G."/>
            <person name="Wang J."/>
            <person name="Hirakawa H."/>
            <person name="Shirasawa K."/>
            <person name="Vercoe P."/>
            <person name="Stefanova K."/>
            <person name="Durmic Z."/>
            <person name="Nichols P."/>
            <person name="Revell C."/>
            <person name="Isobe S.N."/>
            <person name="Edwards D."/>
            <person name="Erskine W."/>
        </authorList>
    </citation>
    <scope>NUCLEOTIDE SEQUENCE [LARGE SCALE GENOMIC DNA]</scope>
    <source>
        <strain evidence="4">cv. Daliak</strain>
    </source>
</reference>
<dbReference type="GO" id="GO:0004523">
    <property type="term" value="F:RNA-DNA hybrid ribonuclease activity"/>
    <property type="evidence" value="ECO:0007669"/>
    <property type="project" value="InterPro"/>
</dbReference>
<dbReference type="Pfam" id="PF13456">
    <property type="entry name" value="RVT_3"/>
    <property type="match status" value="1"/>
</dbReference>
<dbReference type="InterPro" id="IPR002156">
    <property type="entry name" value="RNaseH_domain"/>
</dbReference>
<evidence type="ECO:0000313" key="3">
    <source>
        <dbReference type="EMBL" id="GAU48983.1"/>
    </source>
</evidence>
<dbReference type="SUPFAM" id="SSF53098">
    <property type="entry name" value="Ribonuclease H-like"/>
    <property type="match status" value="1"/>
</dbReference>
<dbReference type="Proteomes" id="UP000242715">
    <property type="component" value="Unassembled WGS sequence"/>
</dbReference>
<accession>A0A2Z6P356</accession>
<dbReference type="OrthoDB" id="846389at2759"/>
<proteinExistence type="predicted"/>
<dbReference type="EMBL" id="DF974500">
    <property type="protein sequence ID" value="GAU48983.1"/>
    <property type="molecule type" value="Genomic_DNA"/>
</dbReference>
<dbReference type="PANTHER" id="PTHR33116">
    <property type="entry name" value="REVERSE TRANSCRIPTASE ZINC-BINDING DOMAIN-CONTAINING PROTEIN-RELATED-RELATED"/>
    <property type="match status" value="1"/>
</dbReference>
<evidence type="ECO:0000313" key="4">
    <source>
        <dbReference type="Proteomes" id="UP000242715"/>
    </source>
</evidence>
<dbReference type="SUPFAM" id="SSF56219">
    <property type="entry name" value="DNase I-like"/>
    <property type="match status" value="1"/>
</dbReference>
<dbReference type="CDD" id="cd01650">
    <property type="entry name" value="RT_nLTR_like"/>
    <property type="match status" value="1"/>
</dbReference>
<protein>
    <recommendedName>
        <fullName evidence="5">Reverse transcriptase domain-containing protein</fullName>
    </recommendedName>
</protein>
<dbReference type="InterPro" id="IPR000477">
    <property type="entry name" value="RT_dom"/>
</dbReference>
<dbReference type="AlphaFoldDB" id="A0A2Z6P356"/>
<dbReference type="InterPro" id="IPR043502">
    <property type="entry name" value="DNA/RNA_pol_sf"/>
</dbReference>
<feature type="domain" description="RNase H type-1" evidence="2">
    <location>
        <begin position="942"/>
        <end position="1072"/>
    </location>
</feature>
<dbReference type="GO" id="GO:0003676">
    <property type="term" value="F:nucleic acid binding"/>
    <property type="evidence" value="ECO:0007669"/>
    <property type="project" value="InterPro"/>
</dbReference>
<dbReference type="InterPro" id="IPR036397">
    <property type="entry name" value="RNaseH_sf"/>
</dbReference>
<dbReference type="InterPro" id="IPR012337">
    <property type="entry name" value="RNaseH-like_sf"/>
</dbReference>
<dbReference type="SUPFAM" id="SSF56672">
    <property type="entry name" value="DNA/RNA polymerases"/>
    <property type="match status" value="1"/>
</dbReference>
<evidence type="ECO:0000259" key="1">
    <source>
        <dbReference type="PROSITE" id="PS50878"/>
    </source>
</evidence>
<dbReference type="Pfam" id="PF00078">
    <property type="entry name" value="RVT_1"/>
    <property type="match status" value="1"/>
</dbReference>
<gene>
    <name evidence="3" type="ORF">TSUD_245740</name>
</gene>